<dbReference type="AlphaFoldDB" id="A0A6A5Y6X1"/>
<evidence type="ECO:0000313" key="2">
    <source>
        <dbReference type="EMBL" id="KAF2021278.1"/>
    </source>
</evidence>
<reference evidence="2" key="1">
    <citation type="journal article" date="2020" name="Stud. Mycol.">
        <title>101 Dothideomycetes genomes: a test case for predicting lifestyles and emergence of pathogens.</title>
        <authorList>
            <person name="Haridas S."/>
            <person name="Albert R."/>
            <person name="Binder M."/>
            <person name="Bloem J."/>
            <person name="Labutti K."/>
            <person name="Salamov A."/>
            <person name="Andreopoulos B."/>
            <person name="Baker S."/>
            <person name="Barry K."/>
            <person name="Bills G."/>
            <person name="Bluhm B."/>
            <person name="Cannon C."/>
            <person name="Castanera R."/>
            <person name="Culley D."/>
            <person name="Daum C."/>
            <person name="Ezra D."/>
            <person name="Gonzalez J."/>
            <person name="Henrissat B."/>
            <person name="Kuo A."/>
            <person name="Liang C."/>
            <person name="Lipzen A."/>
            <person name="Lutzoni F."/>
            <person name="Magnuson J."/>
            <person name="Mondo S."/>
            <person name="Nolan M."/>
            <person name="Ohm R."/>
            <person name="Pangilinan J."/>
            <person name="Park H.-J."/>
            <person name="Ramirez L."/>
            <person name="Alfaro M."/>
            <person name="Sun H."/>
            <person name="Tritt A."/>
            <person name="Yoshinaga Y."/>
            <person name="Zwiers L.-H."/>
            <person name="Turgeon B."/>
            <person name="Goodwin S."/>
            <person name="Spatafora J."/>
            <person name="Crous P."/>
            <person name="Grigoriev I."/>
        </authorList>
    </citation>
    <scope>NUCLEOTIDE SEQUENCE</scope>
    <source>
        <strain evidence="2">CBS 175.79</strain>
    </source>
</reference>
<dbReference type="OrthoDB" id="3687409at2759"/>
<dbReference type="RefSeq" id="XP_033389617.1">
    <property type="nucleotide sequence ID" value="XM_033521622.1"/>
</dbReference>
<dbReference type="Proteomes" id="UP000799778">
    <property type="component" value="Unassembled WGS sequence"/>
</dbReference>
<dbReference type="EMBL" id="ML978066">
    <property type="protein sequence ID" value="KAF2021278.1"/>
    <property type="molecule type" value="Genomic_DNA"/>
</dbReference>
<sequence>MSNPLQSIQSDSQPAMYAFESTDASRTSPAPSLYLPPSRASSIESWSSSVSERTINHHNESHSLSKSHQATIEAYRKVKLALFSKVQHAGRPES</sequence>
<feature type="region of interest" description="Disordered" evidence="1">
    <location>
        <begin position="1"/>
        <end position="36"/>
    </location>
</feature>
<evidence type="ECO:0000313" key="3">
    <source>
        <dbReference type="Proteomes" id="UP000799778"/>
    </source>
</evidence>
<name>A0A6A5Y6X1_9PLEO</name>
<keyword evidence="3" id="KW-1185">Reference proteome</keyword>
<evidence type="ECO:0000256" key="1">
    <source>
        <dbReference type="SAM" id="MobiDB-lite"/>
    </source>
</evidence>
<dbReference type="GeneID" id="54279019"/>
<feature type="compositionally biased region" description="Polar residues" evidence="1">
    <location>
        <begin position="1"/>
        <end position="13"/>
    </location>
</feature>
<organism evidence="2 3">
    <name type="scientific">Aaosphaeria arxii CBS 175.79</name>
    <dbReference type="NCBI Taxonomy" id="1450172"/>
    <lineage>
        <taxon>Eukaryota</taxon>
        <taxon>Fungi</taxon>
        <taxon>Dikarya</taxon>
        <taxon>Ascomycota</taxon>
        <taxon>Pezizomycotina</taxon>
        <taxon>Dothideomycetes</taxon>
        <taxon>Pleosporomycetidae</taxon>
        <taxon>Pleosporales</taxon>
        <taxon>Pleosporales incertae sedis</taxon>
        <taxon>Aaosphaeria</taxon>
    </lineage>
</organism>
<protein>
    <submittedName>
        <fullName evidence="2">Uncharacterized protein</fullName>
    </submittedName>
</protein>
<proteinExistence type="predicted"/>
<gene>
    <name evidence="2" type="ORF">BU24DRAFT_18094</name>
</gene>
<accession>A0A6A5Y6X1</accession>